<evidence type="ECO:0000313" key="3">
    <source>
        <dbReference type="Proteomes" id="UP000267250"/>
    </source>
</evidence>
<dbReference type="EMBL" id="CP016379">
    <property type="protein sequence ID" value="AZR72636.1"/>
    <property type="molecule type" value="Genomic_DNA"/>
</dbReference>
<reference evidence="2 3" key="1">
    <citation type="submission" date="2016-07" db="EMBL/GenBank/DDBJ databases">
        <title>Genome and transcriptome analysis of iron-reducing fermentative bacteria Anoxybacter fermentans.</title>
        <authorList>
            <person name="Zeng X."/>
            <person name="Shao Z."/>
        </authorList>
    </citation>
    <scope>NUCLEOTIDE SEQUENCE [LARGE SCALE GENOMIC DNA]</scope>
    <source>
        <strain evidence="2 3">DY22613</strain>
    </source>
</reference>
<sequence length="61" mass="6704">MPQYKEKASANGECPEREMGASPPVFMPAIMGWISQEEQRQRAQDLIEAAAEIAPTGKAKK</sequence>
<feature type="compositionally biased region" description="Basic and acidic residues" evidence="1">
    <location>
        <begin position="1"/>
        <end position="19"/>
    </location>
</feature>
<dbReference type="AlphaFoldDB" id="A0A3S9SWE7"/>
<accession>A0A3S9SWE7</accession>
<dbReference type="KEGG" id="aft:BBF96_04070"/>
<organism evidence="2 3">
    <name type="scientific">Anoxybacter fermentans</name>
    <dbReference type="NCBI Taxonomy" id="1323375"/>
    <lineage>
        <taxon>Bacteria</taxon>
        <taxon>Bacillati</taxon>
        <taxon>Bacillota</taxon>
        <taxon>Clostridia</taxon>
        <taxon>Halanaerobiales</taxon>
        <taxon>Anoxybacter</taxon>
    </lineage>
</organism>
<name>A0A3S9SWE7_9FIRM</name>
<evidence type="ECO:0000256" key="1">
    <source>
        <dbReference type="SAM" id="MobiDB-lite"/>
    </source>
</evidence>
<feature type="region of interest" description="Disordered" evidence="1">
    <location>
        <begin position="1"/>
        <end position="23"/>
    </location>
</feature>
<keyword evidence="3" id="KW-1185">Reference proteome</keyword>
<dbReference type="OrthoDB" id="2112378at2"/>
<dbReference type="RefSeq" id="WP_127015965.1">
    <property type="nucleotide sequence ID" value="NZ_CP016379.1"/>
</dbReference>
<protein>
    <submittedName>
        <fullName evidence="2">Uncharacterized protein</fullName>
    </submittedName>
</protein>
<gene>
    <name evidence="2" type="ORF">BBF96_04070</name>
</gene>
<evidence type="ECO:0000313" key="2">
    <source>
        <dbReference type="EMBL" id="AZR72636.1"/>
    </source>
</evidence>
<proteinExistence type="predicted"/>
<dbReference type="Proteomes" id="UP000267250">
    <property type="component" value="Chromosome"/>
</dbReference>